<dbReference type="PANTHER" id="PTHR47861">
    <property type="entry name" value="FKBP-TYPE PEPTIDYL-PROLYL CIS-TRANS ISOMERASE SLYD"/>
    <property type="match status" value="1"/>
</dbReference>
<dbReference type="Pfam" id="PF00254">
    <property type="entry name" value="FKBP_C"/>
    <property type="match status" value="1"/>
</dbReference>
<dbReference type="GO" id="GO:0005737">
    <property type="term" value="C:cytoplasm"/>
    <property type="evidence" value="ECO:0007669"/>
    <property type="project" value="UniProtKB-SubCell"/>
</dbReference>
<reference evidence="12 13" key="1">
    <citation type="submission" date="2018-12" db="EMBL/GenBank/DDBJ databases">
        <title>Flammeovirga pectinis sp. nov., isolated from the gut of the Korean scallop, Patinopecten yessoensis.</title>
        <authorList>
            <person name="Bae J.-W."/>
            <person name="Jeong Y.-S."/>
            <person name="Kang W."/>
        </authorList>
    </citation>
    <scope>NUCLEOTIDE SEQUENCE [LARGE SCALE GENOMIC DNA]</scope>
    <source>
        <strain evidence="12 13">L12M1</strain>
    </source>
</reference>
<comment type="subcellular location">
    <subcellularLocation>
        <location evidence="2">Cytoplasm</location>
    </subcellularLocation>
</comment>
<comment type="function">
    <text evidence="8">Also involved in hydrogenase metallocenter assembly, probably by participating in the nickel insertion step. This function in hydrogenase biosynthesis requires chaperone activity and the presence of the metal-binding domain, but not PPIase activity.</text>
</comment>
<keyword evidence="4" id="KW-0963">Cytoplasm</keyword>
<dbReference type="Gene3D" id="2.40.10.330">
    <property type="match status" value="1"/>
</dbReference>
<dbReference type="EC" id="5.2.1.8" evidence="10"/>
<accession>A0A3Q9FJ73</accession>
<dbReference type="RefSeq" id="WP_126611596.1">
    <property type="nucleotide sequence ID" value="NZ_CP034562.1"/>
</dbReference>
<dbReference type="AlphaFoldDB" id="A0A3Q9FJ73"/>
<keyword evidence="6" id="KW-0143">Chaperone</keyword>
<proteinExistence type="inferred from homology"/>
<dbReference type="EMBL" id="CP034562">
    <property type="protein sequence ID" value="AZQ61281.1"/>
    <property type="molecule type" value="Genomic_DNA"/>
</dbReference>
<dbReference type="PROSITE" id="PS50059">
    <property type="entry name" value="FKBP_PPIASE"/>
    <property type="match status" value="1"/>
</dbReference>
<evidence type="ECO:0000256" key="4">
    <source>
        <dbReference type="ARBA" id="ARBA00022490"/>
    </source>
</evidence>
<name>A0A3Q9FJ73_9BACT</name>
<evidence type="ECO:0000256" key="3">
    <source>
        <dbReference type="ARBA" id="ARBA00006577"/>
    </source>
</evidence>
<dbReference type="KEGG" id="fll:EI427_03300"/>
<keyword evidence="13" id="KW-1185">Reference proteome</keyword>
<dbReference type="GO" id="GO:0003755">
    <property type="term" value="F:peptidyl-prolyl cis-trans isomerase activity"/>
    <property type="evidence" value="ECO:0007669"/>
    <property type="project" value="UniProtKB-UniRule"/>
</dbReference>
<evidence type="ECO:0000256" key="1">
    <source>
        <dbReference type="ARBA" id="ARBA00000971"/>
    </source>
</evidence>
<sequence length="173" mass="19198">MGELKITDGLVVSMTYKLYENDANGKFIEEAPKEDPFLFFVGAGGVLPKFEAALLGKKEGEKFQLSLKANDAYGQIVEDYRNVKVDKNAFGFADKEEEEAMLQMGHILSVADQDGDVYDGLITSIGKKDVTMDLNHDLAGKDLFFDGEIIEVREPTKEEEDFDGEGVEIMPSK</sequence>
<evidence type="ECO:0000256" key="7">
    <source>
        <dbReference type="ARBA" id="ARBA00023235"/>
    </source>
</evidence>
<dbReference type="InterPro" id="IPR048261">
    <property type="entry name" value="SlpA/SlyD-like_ins_sf"/>
</dbReference>
<dbReference type="GO" id="GO:0042026">
    <property type="term" value="P:protein refolding"/>
    <property type="evidence" value="ECO:0007669"/>
    <property type="project" value="UniProtKB-ARBA"/>
</dbReference>
<dbReference type="InterPro" id="IPR046357">
    <property type="entry name" value="PPIase_dom_sf"/>
</dbReference>
<organism evidence="12 13">
    <name type="scientific">Flammeovirga pectinis</name>
    <dbReference type="NCBI Taxonomy" id="2494373"/>
    <lineage>
        <taxon>Bacteria</taxon>
        <taxon>Pseudomonadati</taxon>
        <taxon>Bacteroidota</taxon>
        <taxon>Cytophagia</taxon>
        <taxon>Cytophagales</taxon>
        <taxon>Flammeovirgaceae</taxon>
        <taxon>Flammeovirga</taxon>
    </lineage>
</organism>
<dbReference type="OrthoDB" id="9808891at2"/>
<evidence type="ECO:0000256" key="2">
    <source>
        <dbReference type="ARBA" id="ARBA00004496"/>
    </source>
</evidence>
<evidence type="ECO:0000313" key="13">
    <source>
        <dbReference type="Proteomes" id="UP000267268"/>
    </source>
</evidence>
<comment type="similarity">
    <text evidence="3 10">Belongs to the FKBP-type PPIase family.</text>
</comment>
<dbReference type="SUPFAM" id="SSF54534">
    <property type="entry name" value="FKBP-like"/>
    <property type="match status" value="1"/>
</dbReference>
<feature type="domain" description="PPIase FKBP-type" evidence="11">
    <location>
        <begin position="9"/>
        <end position="101"/>
    </location>
</feature>
<dbReference type="Proteomes" id="UP000267268">
    <property type="component" value="Chromosome 1"/>
</dbReference>
<dbReference type="InterPro" id="IPR001179">
    <property type="entry name" value="PPIase_FKBP_dom"/>
</dbReference>
<gene>
    <name evidence="12" type="ORF">EI427_03300</name>
</gene>
<keyword evidence="7 9" id="KW-0413">Isomerase</keyword>
<comment type="catalytic activity">
    <reaction evidence="1 9 10">
        <text>[protein]-peptidylproline (omega=180) = [protein]-peptidylproline (omega=0)</text>
        <dbReference type="Rhea" id="RHEA:16237"/>
        <dbReference type="Rhea" id="RHEA-COMP:10747"/>
        <dbReference type="Rhea" id="RHEA-COMP:10748"/>
        <dbReference type="ChEBI" id="CHEBI:83833"/>
        <dbReference type="ChEBI" id="CHEBI:83834"/>
        <dbReference type="EC" id="5.2.1.8"/>
    </reaction>
</comment>
<evidence type="ECO:0000256" key="6">
    <source>
        <dbReference type="ARBA" id="ARBA00023186"/>
    </source>
</evidence>
<dbReference type="PANTHER" id="PTHR47861:SF3">
    <property type="entry name" value="FKBP-TYPE PEPTIDYL-PROLYL CIS-TRANS ISOMERASE SLYD"/>
    <property type="match status" value="1"/>
</dbReference>
<evidence type="ECO:0000259" key="11">
    <source>
        <dbReference type="PROSITE" id="PS50059"/>
    </source>
</evidence>
<keyword evidence="5 9" id="KW-0697">Rotamase</keyword>
<evidence type="ECO:0000313" key="12">
    <source>
        <dbReference type="EMBL" id="AZQ61281.1"/>
    </source>
</evidence>
<evidence type="ECO:0000256" key="10">
    <source>
        <dbReference type="RuleBase" id="RU003915"/>
    </source>
</evidence>
<evidence type="ECO:0000256" key="5">
    <source>
        <dbReference type="ARBA" id="ARBA00023110"/>
    </source>
</evidence>
<evidence type="ECO:0000256" key="9">
    <source>
        <dbReference type="PROSITE-ProRule" id="PRU00277"/>
    </source>
</evidence>
<dbReference type="Gene3D" id="3.10.50.40">
    <property type="match status" value="1"/>
</dbReference>
<protein>
    <recommendedName>
        <fullName evidence="10">Peptidyl-prolyl cis-trans isomerase</fullName>
        <ecNumber evidence="10">5.2.1.8</ecNumber>
    </recommendedName>
</protein>
<evidence type="ECO:0000256" key="8">
    <source>
        <dbReference type="ARBA" id="ARBA00037071"/>
    </source>
</evidence>